<dbReference type="Gene3D" id="3.30.70.60">
    <property type="match status" value="1"/>
</dbReference>
<sequence>MTIIPKNKWQVTLLILAGTLIVALAVFSYLVFGAILGASAQITLSKKEVALMQLQDKELDSFKSRYGEYQEDLNKIGQLFVDGANPVAFITFLEGISSDTNITSDVAIAPATNKEGALGGRNITFQIRVYGDFSDVLKFSEKLEAGPYLVRINSFTVKKSQKDADGKVASADAVEAYLLVEALPR</sequence>
<dbReference type="Proteomes" id="UP000178774">
    <property type="component" value="Unassembled WGS sequence"/>
</dbReference>
<comment type="caution">
    <text evidence="1">The sequence shown here is derived from an EMBL/GenBank/DDBJ whole genome shotgun (WGS) entry which is preliminary data.</text>
</comment>
<reference evidence="1 2" key="1">
    <citation type="journal article" date="2016" name="Nat. Commun.">
        <title>Thousands of microbial genomes shed light on interconnected biogeochemical processes in an aquifer system.</title>
        <authorList>
            <person name="Anantharaman K."/>
            <person name="Brown C.T."/>
            <person name="Hug L.A."/>
            <person name="Sharon I."/>
            <person name="Castelle C.J."/>
            <person name="Probst A.J."/>
            <person name="Thomas B.C."/>
            <person name="Singh A."/>
            <person name="Wilkins M.J."/>
            <person name="Karaoz U."/>
            <person name="Brodie E.L."/>
            <person name="Williams K.H."/>
            <person name="Hubbard S.S."/>
            <person name="Banfield J.F."/>
        </authorList>
    </citation>
    <scope>NUCLEOTIDE SEQUENCE [LARGE SCALE GENOMIC DNA]</scope>
</reference>
<accession>A0A1G2HXY9</accession>
<evidence type="ECO:0000313" key="2">
    <source>
        <dbReference type="Proteomes" id="UP000178774"/>
    </source>
</evidence>
<dbReference type="EMBL" id="MHOP01000002">
    <property type="protein sequence ID" value="OGZ66688.1"/>
    <property type="molecule type" value="Genomic_DNA"/>
</dbReference>
<organism evidence="1 2">
    <name type="scientific">Candidatus Staskawiczbacteria bacterium RIFCSPHIGHO2_01_FULL_41_41</name>
    <dbReference type="NCBI Taxonomy" id="1802203"/>
    <lineage>
        <taxon>Bacteria</taxon>
        <taxon>Candidatus Staskawicziibacteriota</taxon>
    </lineage>
</organism>
<name>A0A1G2HXY9_9BACT</name>
<protein>
    <submittedName>
        <fullName evidence="1">Uncharacterized protein</fullName>
    </submittedName>
</protein>
<dbReference type="InterPro" id="IPR014717">
    <property type="entry name" value="Transl_elong_EF1B/ribsomal_bS6"/>
</dbReference>
<gene>
    <name evidence="1" type="ORF">A2822_00630</name>
</gene>
<dbReference type="AlphaFoldDB" id="A0A1G2HXY9"/>
<proteinExistence type="predicted"/>
<evidence type="ECO:0000313" key="1">
    <source>
        <dbReference type="EMBL" id="OGZ66688.1"/>
    </source>
</evidence>